<comment type="caution">
    <text evidence="3">The sequence shown here is derived from an EMBL/GenBank/DDBJ whole genome shotgun (WGS) entry which is preliminary data.</text>
</comment>
<dbReference type="PANTHER" id="PTHR39452">
    <property type="entry name" value="CHEY-P PHOSPHATASE CHEX"/>
    <property type="match status" value="1"/>
</dbReference>
<dbReference type="CDD" id="cd17906">
    <property type="entry name" value="CheX"/>
    <property type="match status" value="1"/>
</dbReference>
<dbReference type="AlphaFoldDB" id="A0A5A9XKN5"/>
<evidence type="ECO:0000259" key="2">
    <source>
        <dbReference type="Pfam" id="PF13690"/>
    </source>
</evidence>
<keyword evidence="1" id="KW-0145">Chemotaxis</keyword>
<accession>A0A5A9XKN5</accession>
<dbReference type="OrthoDB" id="5402373at2"/>
<dbReference type="RefSeq" id="WP_149306590.1">
    <property type="nucleotide sequence ID" value="NZ_SRSD01000003.1"/>
</dbReference>
<dbReference type="Gene3D" id="3.40.1550.10">
    <property type="entry name" value="CheC-like"/>
    <property type="match status" value="1"/>
</dbReference>
<dbReference type="EMBL" id="SRSD01000003">
    <property type="protein sequence ID" value="KAA0893273.1"/>
    <property type="molecule type" value="Genomic_DNA"/>
</dbReference>
<reference evidence="3 4" key="1">
    <citation type="submission" date="2019-04" db="EMBL/GenBank/DDBJ databases">
        <title>Geobacter ruber sp. nov., ferric-reducing bacteria isolated from paddy soil.</title>
        <authorList>
            <person name="Xu Z."/>
            <person name="Masuda Y."/>
            <person name="Itoh H."/>
            <person name="Senoo K."/>
        </authorList>
    </citation>
    <scope>NUCLEOTIDE SEQUENCE [LARGE SCALE GENOMIC DNA]</scope>
    <source>
        <strain evidence="3 4">Red88</strain>
    </source>
</reference>
<evidence type="ECO:0000256" key="1">
    <source>
        <dbReference type="ARBA" id="ARBA00022500"/>
    </source>
</evidence>
<feature type="domain" description="Chemotaxis phosphatase CheX-like" evidence="2">
    <location>
        <begin position="57"/>
        <end position="151"/>
    </location>
</feature>
<keyword evidence="4" id="KW-1185">Reference proteome</keyword>
<protein>
    <submittedName>
        <fullName evidence="3">Chemotaxis protein CheX</fullName>
    </submittedName>
</protein>
<evidence type="ECO:0000313" key="4">
    <source>
        <dbReference type="Proteomes" id="UP000324298"/>
    </source>
</evidence>
<organism evidence="3 4">
    <name type="scientific">Oryzomonas rubra</name>
    <dbReference type="NCBI Taxonomy" id="2509454"/>
    <lineage>
        <taxon>Bacteria</taxon>
        <taxon>Pseudomonadati</taxon>
        <taxon>Thermodesulfobacteriota</taxon>
        <taxon>Desulfuromonadia</taxon>
        <taxon>Geobacterales</taxon>
        <taxon>Geobacteraceae</taxon>
        <taxon>Oryzomonas</taxon>
    </lineage>
</organism>
<name>A0A5A9XKN5_9BACT</name>
<dbReference type="InterPro" id="IPR038756">
    <property type="entry name" value="CheX-like"/>
</dbReference>
<dbReference type="SUPFAM" id="SSF103039">
    <property type="entry name" value="CheC-like"/>
    <property type="match status" value="1"/>
</dbReference>
<dbReference type="InterPro" id="IPR028976">
    <property type="entry name" value="CheC-like_sf"/>
</dbReference>
<evidence type="ECO:0000313" key="3">
    <source>
        <dbReference type="EMBL" id="KAA0893273.1"/>
    </source>
</evidence>
<dbReference type="InterPro" id="IPR028051">
    <property type="entry name" value="CheX-like_dom"/>
</dbReference>
<gene>
    <name evidence="3" type="ORF">ET418_05510</name>
</gene>
<proteinExistence type="predicted"/>
<sequence>MGFSSVLLERLRTTEDMLAKQLVRDVKEVFSTMIGMDDLLHLPLEIDPVNHFSGCTSALVGLAGTYNGLISLHVPDELAHNITTSMLGKEAGGDADDDIQDALGEVANMIAGSFKQHLTNSGLDIRLSTPSVVTGKRYAIALTNKPEAMALRFAASDEDWFMVAVALEQG</sequence>
<dbReference type="PANTHER" id="PTHR39452:SF1">
    <property type="entry name" value="CHEY-P PHOSPHATASE CHEX"/>
    <property type="match status" value="1"/>
</dbReference>
<dbReference type="GO" id="GO:0006935">
    <property type="term" value="P:chemotaxis"/>
    <property type="evidence" value="ECO:0007669"/>
    <property type="project" value="UniProtKB-KW"/>
</dbReference>
<dbReference type="Pfam" id="PF13690">
    <property type="entry name" value="CheX"/>
    <property type="match status" value="1"/>
</dbReference>
<dbReference type="Proteomes" id="UP000324298">
    <property type="component" value="Unassembled WGS sequence"/>
</dbReference>